<dbReference type="PANTHER" id="PTHR11358">
    <property type="entry name" value="ARGINASE/AGMATINASE"/>
    <property type="match status" value="1"/>
</dbReference>
<evidence type="ECO:0000256" key="7">
    <source>
        <dbReference type="RuleBase" id="RU003684"/>
    </source>
</evidence>
<dbReference type="PROSITE" id="PS01053">
    <property type="entry name" value="ARGINASE_1"/>
    <property type="match status" value="1"/>
</dbReference>
<dbReference type="AlphaFoldDB" id="A0AAN6XMW6"/>
<evidence type="ECO:0000313" key="10">
    <source>
        <dbReference type="Proteomes" id="UP001303160"/>
    </source>
</evidence>
<dbReference type="PRINTS" id="PR00116">
    <property type="entry name" value="ARGINASE"/>
</dbReference>
<dbReference type="GO" id="GO:0046872">
    <property type="term" value="F:metal ion binding"/>
    <property type="evidence" value="ECO:0007669"/>
    <property type="project" value="UniProtKB-KW"/>
</dbReference>
<comment type="catalytic activity">
    <reaction evidence="3">
        <text>agmatine + H2O = urea + putrescine</text>
        <dbReference type="Rhea" id="RHEA:13929"/>
        <dbReference type="ChEBI" id="CHEBI:15377"/>
        <dbReference type="ChEBI" id="CHEBI:16199"/>
        <dbReference type="ChEBI" id="CHEBI:58145"/>
        <dbReference type="ChEBI" id="CHEBI:326268"/>
        <dbReference type="EC" id="3.5.3.11"/>
    </reaction>
</comment>
<accession>A0AAN6XMW6</accession>
<evidence type="ECO:0000256" key="2">
    <source>
        <dbReference type="ARBA" id="ARBA00022801"/>
    </source>
</evidence>
<comment type="caution">
    <text evidence="9">The sequence shown here is derived from an EMBL/GenBank/DDBJ whole genome shotgun (WGS) entry which is preliminary data.</text>
</comment>
<feature type="signal peptide" evidence="8">
    <location>
        <begin position="1"/>
        <end position="17"/>
    </location>
</feature>
<sequence length="400" mass="43098">MATQGLLALWLTTAALAHGDHDHQQNMAGPHKSLWYNTLPGDGGTQADSVFSGISTFGRLPYLPCLSHKDIDYDIAFIGAPFDTGTSYRPGARFGPSGIRQGSRRLNLYGGYNVPLATNPFNSWAKVIDCGDIPVTSYDNTYALTQIENGHFSILSRPPTTDASKPGPSLKGKTLPRVITLGGDHTITLPLLRSINRAYGPVTVIHFDSHLDTWKPKVFGGSPSQTASINHGTYFYHAAQEGLLRNDTNIHAGIRTTLSGPSDYENDGYCGFEIVEAREIDTIGAGGIVKKIKERVGTKNPVYLSLDIDTLDPAFAPATGTPETGGWSTRELRTILRGLEGVNLVGADIVEVAPAYDTNAEHTTMAAADALFEIMSIMVKKGPLSVLDIDPAEEKETKDL</sequence>
<evidence type="ECO:0000256" key="3">
    <source>
        <dbReference type="ARBA" id="ARBA00050304"/>
    </source>
</evidence>
<keyword evidence="8" id="KW-0732">Signal</keyword>
<comment type="cofactor">
    <cofactor evidence="5">
        <name>Mn(2+)</name>
        <dbReference type="ChEBI" id="CHEBI:29035"/>
    </cofactor>
    <text evidence="5">Binds 2 manganese ions per subunit.</text>
</comment>
<dbReference type="PIRSF" id="PIRSF036979">
    <property type="entry name" value="Arginase"/>
    <property type="match status" value="1"/>
</dbReference>
<dbReference type="Gene3D" id="3.40.800.10">
    <property type="entry name" value="Ureohydrolase domain"/>
    <property type="match status" value="1"/>
</dbReference>
<evidence type="ECO:0000256" key="8">
    <source>
        <dbReference type="SAM" id="SignalP"/>
    </source>
</evidence>
<keyword evidence="1 5" id="KW-0479">Metal-binding</keyword>
<dbReference type="PANTHER" id="PTHR11358:SF30">
    <property type="entry name" value="AGMATINASE 1-RELATED"/>
    <property type="match status" value="1"/>
</dbReference>
<keyword evidence="5" id="KW-0464">Manganese</keyword>
<gene>
    <name evidence="9" type="ORF">QBC40DRAFT_306526</name>
</gene>
<dbReference type="InterPro" id="IPR006035">
    <property type="entry name" value="Ureohydrolase"/>
</dbReference>
<evidence type="ECO:0000256" key="1">
    <source>
        <dbReference type="ARBA" id="ARBA00022723"/>
    </source>
</evidence>
<dbReference type="GO" id="GO:0019627">
    <property type="term" value="P:urea metabolic process"/>
    <property type="evidence" value="ECO:0007669"/>
    <property type="project" value="UniProtKB-ARBA"/>
</dbReference>
<proteinExistence type="inferred from homology"/>
<dbReference type="CDD" id="cd11592">
    <property type="entry name" value="Agmatinase_PAH"/>
    <property type="match status" value="1"/>
</dbReference>
<evidence type="ECO:0000256" key="5">
    <source>
        <dbReference type="PIRSR" id="PIRSR036979-1"/>
    </source>
</evidence>
<dbReference type="Proteomes" id="UP001303160">
    <property type="component" value="Unassembled WGS sequence"/>
</dbReference>
<protein>
    <recommendedName>
        <fullName evidence="4">agmatinase</fullName>
        <ecNumber evidence="4">3.5.3.11</ecNumber>
    </recommendedName>
</protein>
<dbReference type="FunFam" id="3.40.800.10:FF:000006">
    <property type="entry name" value="Agmatinase 1"/>
    <property type="match status" value="1"/>
</dbReference>
<reference evidence="9" key="2">
    <citation type="submission" date="2023-05" db="EMBL/GenBank/DDBJ databases">
        <authorList>
            <consortium name="Lawrence Berkeley National Laboratory"/>
            <person name="Steindorff A."/>
            <person name="Hensen N."/>
            <person name="Bonometti L."/>
            <person name="Westerberg I."/>
            <person name="Brannstrom I.O."/>
            <person name="Guillou S."/>
            <person name="Cros-Aarteil S."/>
            <person name="Calhoun S."/>
            <person name="Haridas S."/>
            <person name="Kuo A."/>
            <person name="Mondo S."/>
            <person name="Pangilinan J."/>
            <person name="Riley R."/>
            <person name="Labutti K."/>
            <person name="Andreopoulos B."/>
            <person name="Lipzen A."/>
            <person name="Chen C."/>
            <person name="Yanf M."/>
            <person name="Daum C."/>
            <person name="Ng V."/>
            <person name="Clum A."/>
            <person name="Ohm R."/>
            <person name="Martin F."/>
            <person name="Silar P."/>
            <person name="Natvig D."/>
            <person name="Lalanne C."/>
            <person name="Gautier V."/>
            <person name="Ament-Velasquez S.L."/>
            <person name="Kruys A."/>
            <person name="Hutchinson M.I."/>
            <person name="Powell A.J."/>
            <person name="Barry K."/>
            <person name="Miller A.N."/>
            <person name="Grigoriev I.V."/>
            <person name="Debuchy R."/>
            <person name="Gladieux P."/>
            <person name="Thoren M.H."/>
            <person name="Johannesson H."/>
        </authorList>
    </citation>
    <scope>NUCLEOTIDE SEQUENCE</scope>
    <source>
        <strain evidence="9">CBS 315.58</strain>
    </source>
</reference>
<dbReference type="InterPro" id="IPR020855">
    <property type="entry name" value="Ureohydrolase_Mn_BS"/>
</dbReference>
<feature type="binding site" evidence="5">
    <location>
        <position position="307"/>
    </location>
    <ligand>
        <name>Mn(2+)</name>
        <dbReference type="ChEBI" id="CHEBI:29035"/>
        <label>1</label>
    </ligand>
</feature>
<keyword evidence="2 7" id="KW-0378">Hydrolase</keyword>
<keyword evidence="10" id="KW-1185">Reference proteome</keyword>
<dbReference type="Pfam" id="PF00491">
    <property type="entry name" value="Arginase"/>
    <property type="match status" value="1"/>
</dbReference>
<feature type="chain" id="PRO_5042936247" description="agmatinase" evidence="8">
    <location>
        <begin position="18"/>
        <end position="400"/>
    </location>
</feature>
<feature type="binding site" evidence="5">
    <location>
        <position position="208"/>
    </location>
    <ligand>
        <name>Mn(2+)</name>
        <dbReference type="ChEBI" id="CHEBI:29035"/>
        <label>1</label>
    </ligand>
</feature>
<dbReference type="InterPro" id="IPR023696">
    <property type="entry name" value="Ureohydrolase_dom_sf"/>
</dbReference>
<feature type="binding site" evidence="5">
    <location>
        <position position="210"/>
    </location>
    <ligand>
        <name>Mn(2+)</name>
        <dbReference type="ChEBI" id="CHEBI:29035"/>
        <label>1</label>
    </ligand>
</feature>
<dbReference type="PROSITE" id="PS51409">
    <property type="entry name" value="ARGINASE_2"/>
    <property type="match status" value="1"/>
</dbReference>
<dbReference type="SUPFAM" id="SSF52768">
    <property type="entry name" value="Arginase/deacetylase"/>
    <property type="match status" value="1"/>
</dbReference>
<dbReference type="EMBL" id="MU863916">
    <property type="protein sequence ID" value="KAK4200682.1"/>
    <property type="molecule type" value="Genomic_DNA"/>
</dbReference>
<feature type="binding site" evidence="5">
    <location>
        <position position="212"/>
    </location>
    <ligand>
        <name>Mn(2+)</name>
        <dbReference type="ChEBI" id="CHEBI:29035"/>
        <label>1</label>
    </ligand>
</feature>
<evidence type="ECO:0000313" key="9">
    <source>
        <dbReference type="EMBL" id="KAK4200682.1"/>
    </source>
</evidence>
<dbReference type="EC" id="3.5.3.11" evidence="4"/>
<dbReference type="GO" id="GO:0033389">
    <property type="term" value="P:putrescine biosynthetic process from arginine, via agmatine"/>
    <property type="evidence" value="ECO:0007669"/>
    <property type="project" value="TreeGrafter"/>
</dbReference>
<organism evidence="9 10">
    <name type="scientific">Triangularia verruculosa</name>
    <dbReference type="NCBI Taxonomy" id="2587418"/>
    <lineage>
        <taxon>Eukaryota</taxon>
        <taxon>Fungi</taxon>
        <taxon>Dikarya</taxon>
        <taxon>Ascomycota</taxon>
        <taxon>Pezizomycotina</taxon>
        <taxon>Sordariomycetes</taxon>
        <taxon>Sordariomycetidae</taxon>
        <taxon>Sordariales</taxon>
        <taxon>Podosporaceae</taxon>
        <taxon>Triangularia</taxon>
    </lineage>
</organism>
<feature type="binding site" evidence="5">
    <location>
        <position position="185"/>
    </location>
    <ligand>
        <name>Mn(2+)</name>
        <dbReference type="ChEBI" id="CHEBI:29035"/>
        <label>1</label>
    </ligand>
</feature>
<evidence type="ECO:0000256" key="4">
    <source>
        <dbReference type="ARBA" id="ARBA00066392"/>
    </source>
</evidence>
<feature type="binding site" evidence="5">
    <location>
        <position position="309"/>
    </location>
    <ligand>
        <name>Mn(2+)</name>
        <dbReference type="ChEBI" id="CHEBI:29035"/>
        <label>1</label>
    </ligand>
</feature>
<dbReference type="GO" id="GO:0008783">
    <property type="term" value="F:agmatinase activity"/>
    <property type="evidence" value="ECO:0007669"/>
    <property type="project" value="UniProtKB-EC"/>
</dbReference>
<reference evidence="9" key="1">
    <citation type="journal article" date="2023" name="Mol. Phylogenet. Evol.">
        <title>Genome-scale phylogeny and comparative genomics of the fungal order Sordariales.</title>
        <authorList>
            <person name="Hensen N."/>
            <person name="Bonometti L."/>
            <person name="Westerberg I."/>
            <person name="Brannstrom I.O."/>
            <person name="Guillou S."/>
            <person name="Cros-Aarteil S."/>
            <person name="Calhoun S."/>
            <person name="Haridas S."/>
            <person name="Kuo A."/>
            <person name="Mondo S."/>
            <person name="Pangilinan J."/>
            <person name="Riley R."/>
            <person name="LaButti K."/>
            <person name="Andreopoulos B."/>
            <person name="Lipzen A."/>
            <person name="Chen C."/>
            <person name="Yan M."/>
            <person name="Daum C."/>
            <person name="Ng V."/>
            <person name="Clum A."/>
            <person name="Steindorff A."/>
            <person name="Ohm R.A."/>
            <person name="Martin F."/>
            <person name="Silar P."/>
            <person name="Natvig D.O."/>
            <person name="Lalanne C."/>
            <person name="Gautier V."/>
            <person name="Ament-Velasquez S.L."/>
            <person name="Kruys A."/>
            <person name="Hutchinson M.I."/>
            <person name="Powell A.J."/>
            <person name="Barry K."/>
            <person name="Miller A.N."/>
            <person name="Grigoriev I.V."/>
            <person name="Debuchy R."/>
            <person name="Gladieux P."/>
            <person name="Hiltunen Thoren M."/>
            <person name="Johannesson H."/>
        </authorList>
    </citation>
    <scope>NUCLEOTIDE SEQUENCE</scope>
    <source>
        <strain evidence="9">CBS 315.58</strain>
    </source>
</reference>
<evidence type="ECO:0000256" key="6">
    <source>
        <dbReference type="PROSITE-ProRule" id="PRU00742"/>
    </source>
</evidence>
<name>A0AAN6XMW6_9PEZI</name>
<comment type="similarity">
    <text evidence="6 7">Belongs to the arginase family.</text>
</comment>